<name>A0ABQ6CJL2_9HYPH</name>
<accession>A0ABQ6CJL2</accession>
<organism evidence="4 5">
    <name type="scientific">Labrys miyagiensis</name>
    <dbReference type="NCBI Taxonomy" id="346912"/>
    <lineage>
        <taxon>Bacteria</taxon>
        <taxon>Pseudomonadati</taxon>
        <taxon>Pseudomonadota</taxon>
        <taxon>Alphaproteobacteria</taxon>
        <taxon>Hyphomicrobiales</taxon>
        <taxon>Xanthobacteraceae</taxon>
        <taxon>Labrys</taxon>
    </lineage>
</organism>
<feature type="domain" description="N-acetyltransferase" evidence="3">
    <location>
        <begin position="51"/>
        <end position="201"/>
    </location>
</feature>
<evidence type="ECO:0000259" key="3">
    <source>
        <dbReference type="PROSITE" id="PS51186"/>
    </source>
</evidence>
<dbReference type="Gene3D" id="3.40.630.30">
    <property type="match status" value="1"/>
</dbReference>
<dbReference type="Proteomes" id="UP001156882">
    <property type="component" value="Unassembled WGS sequence"/>
</dbReference>
<dbReference type="PANTHER" id="PTHR43800:SF1">
    <property type="entry name" value="PEPTIDYL-LYSINE N-ACETYLTRANSFERASE YJAB"/>
    <property type="match status" value="1"/>
</dbReference>
<sequence length="213" mass="24114">MLPSDPALLMMPTLSPGYASVPAGMLANVVTCLEMREKPRPRAARPMEQPLTLTRMEEPDIAAYRALFRAVGQDWLWCSRLLMADDKLRDILESPEVEVYTLSGTHRKLGLLELDFRQKGECELAFFGLVPEAIGQGAGRFLMDEALRRAWAKPIERLWVHTCTLDHPAAVDFYRRSGFQPYQFMVELQPDPRLTGHLPREAAPHVPLADFKA</sequence>
<keyword evidence="1" id="KW-0808">Transferase</keyword>
<protein>
    <submittedName>
        <fullName evidence="4">N-acetyltransferase</fullName>
    </submittedName>
</protein>
<dbReference type="SUPFAM" id="SSF55729">
    <property type="entry name" value="Acyl-CoA N-acyltransferases (Nat)"/>
    <property type="match status" value="1"/>
</dbReference>
<reference evidence="5" key="1">
    <citation type="journal article" date="2019" name="Int. J. Syst. Evol. Microbiol.">
        <title>The Global Catalogue of Microorganisms (GCM) 10K type strain sequencing project: providing services to taxonomists for standard genome sequencing and annotation.</title>
        <authorList>
            <consortium name="The Broad Institute Genomics Platform"/>
            <consortium name="The Broad Institute Genome Sequencing Center for Infectious Disease"/>
            <person name="Wu L."/>
            <person name="Ma J."/>
        </authorList>
    </citation>
    <scope>NUCLEOTIDE SEQUENCE [LARGE SCALE GENOMIC DNA]</scope>
    <source>
        <strain evidence="5">NBRC 101365</strain>
    </source>
</reference>
<keyword evidence="2" id="KW-0012">Acyltransferase</keyword>
<evidence type="ECO:0000313" key="4">
    <source>
        <dbReference type="EMBL" id="GLS20085.1"/>
    </source>
</evidence>
<dbReference type="InterPro" id="IPR016181">
    <property type="entry name" value="Acyl_CoA_acyltransferase"/>
</dbReference>
<proteinExistence type="predicted"/>
<gene>
    <name evidence="4" type="ORF">GCM10007874_31020</name>
</gene>
<dbReference type="PROSITE" id="PS51186">
    <property type="entry name" value="GNAT"/>
    <property type="match status" value="1"/>
</dbReference>
<dbReference type="InterPro" id="IPR000182">
    <property type="entry name" value="GNAT_dom"/>
</dbReference>
<dbReference type="EMBL" id="BSPC01000026">
    <property type="protein sequence ID" value="GLS20085.1"/>
    <property type="molecule type" value="Genomic_DNA"/>
</dbReference>
<dbReference type="PANTHER" id="PTHR43800">
    <property type="entry name" value="PEPTIDYL-LYSINE N-ACETYLTRANSFERASE YJAB"/>
    <property type="match status" value="1"/>
</dbReference>
<keyword evidence="5" id="KW-1185">Reference proteome</keyword>
<dbReference type="Pfam" id="PF00583">
    <property type="entry name" value="Acetyltransf_1"/>
    <property type="match status" value="1"/>
</dbReference>
<evidence type="ECO:0000256" key="1">
    <source>
        <dbReference type="ARBA" id="ARBA00022679"/>
    </source>
</evidence>
<comment type="caution">
    <text evidence="4">The sequence shown here is derived from an EMBL/GenBank/DDBJ whole genome shotgun (WGS) entry which is preliminary data.</text>
</comment>
<dbReference type="CDD" id="cd04301">
    <property type="entry name" value="NAT_SF"/>
    <property type="match status" value="1"/>
</dbReference>
<evidence type="ECO:0000313" key="5">
    <source>
        <dbReference type="Proteomes" id="UP001156882"/>
    </source>
</evidence>
<evidence type="ECO:0000256" key="2">
    <source>
        <dbReference type="ARBA" id="ARBA00023315"/>
    </source>
</evidence>